<dbReference type="SFLD" id="SFLDG01018">
    <property type="entry name" value="Squalene/Phytoene_Synthase_Lik"/>
    <property type="match status" value="1"/>
</dbReference>
<dbReference type="Gene3D" id="1.10.600.10">
    <property type="entry name" value="Farnesyl Diphosphate Synthase"/>
    <property type="match status" value="1"/>
</dbReference>
<dbReference type="EMBL" id="DSIY01000337">
    <property type="protein sequence ID" value="HEG92637.1"/>
    <property type="molecule type" value="Genomic_DNA"/>
</dbReference>
<dbReference type="SFLD" id="SFLDG01212">
    <property type="entry name" value="Phytoene_synthase_like"/>
    <property type="match status" value="1"/>
</dbReference>
<accession>A0A831X8X6</accession>
<dbReference type="InterPro" id="IPR008949">
    <property type="entry name" value="Isoprenoid_synthase_dom_sf"/>
</dbReference>
<evidence type="ECO:0000256" key="1">
    <source>
        <dbReference type="ARBA" id="ARBA00022679"/>
    </source>
</evidence>
<dbReference type="InterPro" id="IPR002060">
    <property type="entry name" value="Squ/phyt_synthse"/>
</dbReference>
<dbReference type="InterPro" id="IPR033904">
    <property type="entry name" value="Trans_IPPS_HH"/>
</dbReference>
<dbReference type="GO" id="GO:0051996">
    <property type="term" value="F:squalene synthase [NAD(P)H] activity"/>
    <property type="evidence" value="ECO:0007669"/>
    <property type="project" value="InterPro"/>
</dbReference>
<protein>
    <submittedName>
        <fullName evidence="2">Squalene/phytoene synthase family protein</fullName>
    </submittedName>
</protein>
<name>A0A831X8X6_9BACT</name>
<dbReference type="PANTHER" id="PTHR31480">
    <property type="entry name" value="BIFUNCTIONAL LYCOPENE CYCLASE/PHYTOENE SYNTHASE"/>
    <property type="match status" value="1"/>
</dbReference>
<dbReference type="SFLD" id="SFLDS00005">
    <property type="entry name" value="Isoprenoid_Synthase_Type_I"/>
    <property type="match status" value="1"/>
</dbReference>
<dbReference type="SUPFAM" id="SSF48576">
    <property type="entry name" value="Terpenoid synthases"/>
    <property type="match status" value="1"/>
</dbReference>
<sequence>MIRLNTLAARASIVGQRCFVALRLLGWTPVVSPRVTPSCPGASARYATVMRNHARTFSFASAFLPAAVRDDIAVLYAFFRALDDLVDETPPALHAEVRRELLSWRRWFLCMQPGAAPREPLGSDLATLIASYRIDRAHFLDFLEGLFTDLEHRPVPDTIALLRYSYCVASTVGLAMAPILGATSRPALRAAQDLGIAMQLTNIVRDVGEDLRRGRLYLPLEDLRRFDCSPDHLLNLLHAGRGPDDRFRALMRFEIIRADAYYDRALHGIGLLPVETQIGIRTAAHAYRRILRQVERNDYDTLRLRAATTVDQKIIDLCRAFWTSLALAASDHGEER</sequence>
<reference evidence="2" key="1">
    <citation type="journal article" date="2020" name="mSystems">
        <title>Genome- and Community-Level Interaction Insights into Carbon Utilization and Element Cycling Functions of Hydrothermarchaeota in Hydrothermal Sediment.</title>
        <authorList>
            <person name="Zhou Z."/>
            <person name="Liu Y."/>
            <person name="Xu W."/>
            <person name="Pan J."/>
            <person name="Luo Z.H."/>
            <person name="Li M."/>
        </authorList>
    </citation>
    <scope>NUCLEOTIDE SEQUENCE [LARGE SCALE GENOMIC DNA]</scope>
    <source>
        <strain evidence="2">SpSt-210</strain>
    </source>
</reference>
<dbReference type="GO" id="GO:0004311">
    <property type="term" value="F:geranylgeranyl diphosphate synthase activity"/>
    <property type="evidence" value="ECO:0007669"/>
    <property type="project" value="InterPro"/>
</dbReference>
<comment type="caution">
    <text evidence="2">The sequence shown here is derived from an EMBL/GenBank/DDBJ whole genome shotgun (WGS) entry which is preliminary data.</text>
</comment>
<organism evidence="2">
    <name type="scientific">Thermorudis peleae</name>
    <dbReference type="NCBI Taxonomy" id="1382356"/>
    <lineage>
        <taxon>Bacteria</taxon>
        <taxon>Pseudomonadati</taxon>
        <taxon>Thermomicrobiota</taxon>
        <taxon>Thermomicrobia</taxon>
        <taxon>Thermomicrobia incertae sedis</taxon>
        <taxon>Thermorudis</taxon>
    </lineage>
</organism>
<dbReference type="CDD" id="cd00683">
    <property type="entry name" value="Trans_IPPS_HH"/>
    <property type="match status" value="1"/>
</dbReference>
<proteinExistence type="predicted"/>
<keyword evidence="1" id="KW-0808">Transferase</keyword>
<gene>
    <name evidence="2" type="ORF">ENP34_14555</name>
</gene>
<dbReference type="InterPro" id="IPR044843">
    <property type="entry name" value="Trans_IPPS_bact-type"/>
</dbReference>
<dbReference type="AlphaFoldDB" id="A0A831X8X6"/>
<dbReference type="PROSITE" id="PS01044">
    <property type="entry name" value="SQUALEN_PHYTOEN_SYN_1"/>
    <property type="match status" value="1"/>
</dbReference>
<dbReference type="InterPro" id="IPR019845">
    <property type="entry name" value="Squalene/phytoene_synthase_CS"/>
</dbReference>
<dbReference type="PROSITE" id="PS01045">
    <property type="entry name" value="SQUALEN_PHYTOEN_SYN_2"/>
    <property type="match status" value="1"/>
</dbReference>
<dbReference type="Pfam" id="PF00494">
    <property type="entry name" value="SQS_PSY"/>
    <property type="match status" value="1"/>
</dbReference>
<evidence type="ECO:0000313" key="2">
    <source>
        <dbReference type="EMBL" id="HEG92637.1"/>
    </source>
</evidence>
<dbReference type="GO" id="GO:0016117">
    <property type="term" value="P:carotenoid biosynthetic process"/>
    <property type="evidence" value="ECO:0007669"/>
    <property type="project" value="UniProtKB-ARBA"/>
</dbReference>